<dbReference type="GO" id="GO:0008270">
    <property type="term" value="F:zinc ion binding"/>
    <property type="evidence" value="ECO:0007669"/>
    <property type="project" value="UniProtKB-KW"/>
</dbReference>
<dbReference type="InterPro" id="IPR038534">
    <property type="entry name" value="Rtr1/RPAP2_sf"/>
</dbReference>
<comment type="catalytic activity">
    <reaction evidence="10 12">
        <text>O-phospho-L-threonyl-[protein] + H2O = L-threonyl-[protein] + phosphate</text>
        <dbReference type="Rhea" id="RHEA:47004"/>
        <dbReference type="Rhea" id="RHEA-COMP:11060"/>
        <dbReference type="Rhea" id="RHEA-COMP:11605"/>
        <dbReference type="ChEBI" id="CHEBI:15377"/>
        <dbReference type="ChEBI" id="CHEBI:30013"/>
        <dbReference type="ChEBI" id="CHEBI:43474"/>
        <dbReference type="ChEBI" id="CHEBI:61977"/>
        <dbReference type="EC" id="3.1.3.16"/>
    </reaction>
</comment>
<keyword evidence="16" id="KW-1185">Reference proteome</keyword>
<dbReference type="GO" id="GO:0008420">
    <property type="term" value="F:RNA polymerase II CTD heptapeptide repeat phosphatase activity"/>
    <property type="evidence" value="ECO:0007669"/>
    <property type="project" value="UniProtKB-UniRule"/>
</dbReference>
<keyword evidence="4 12" id="KW-0863">Zinc-finger</keyword>
<proteinExistence type="inferred from homology"/>
<dbReference type="OrthoDB" id="2590500at2759"/>
<evidence type="ECO:0000256" key="10">
    <source>
        <dbReference type="ARBA" id="ARBA00048336"/>
    </source>
</evidence>
<reference evidence="15" key="1">
    <citation type="submission" date="2021-04" db="EMBL/GenBank/DDBJ databases">
        <authorList>
            <consortium name="Molecular Ecology Group"/>
        </authorList>
    </citation>
    <scope>NUCLEOTIDE SEQUENCE</scope>
</reference>
<dbReference type="InterPro" id="IPR007308">
    <property type="entry name" value="Rtr1/RPAP2_dom"/>
</dbReference>
<evidence type="ECO:0000256" key="1">
    <source>
        <dbReference type="ARBA" id="ARBA00004123"/>
    </source>
</evidence>
<comment type="function">
    <text evidence="12">Putative RNA polymerase II subunit B1 C-terminal domain (CTD) phosphatase involved in RNA polymerase II transcription regulation.</text>
</comment>
<name>A0A8S3YYG0_9EUPU</name>
<evidence type="ECO:0000259" key="14">
    <source>
        <dbReference type="PROSITE" id="PS51479"/>
    </source>
</evidence>
<evidence type="ECO:0000256" key="5">
    <source>
        <dbReference type="ARBA" id="ARBA00022801"/>
    </source>
</evidence>
<dbReference type="PROSITE" id="PS51479">
    <property type="entry name" value="ZF_RTR1"/>
    <property type="match status" value="1"/>
</dbReference>
<evidence type="ECO:0000256" key="6">
    <source>
        <dbReference type="ARBA" id="ARBA00022833"/>
    </source>
</evidence>
<comment type="catalytic activity">
    <reaction evidence="9 12">
        <text>O-phospho-L-seryl-[protein] + H2O = L-seryl-[protein] + phosphate</text>
        <dbReference type="Rhea" id="RHEA:20629"/>
        <dbReference type="Rhea" id="RHEA-COMP:9863"/>
        <dbReference type="Rhea" id="RHEA-COMP:11604"/>
        <dbReference type="ChEBI" id="CHEBI:15377"/>
        <dbReference type="ChEBI" id="CHEBI:29999"/>
        <dbReference type="ChEBI" id="CHEBI:43474"/>
        <dbReference type="ChEBI" id="CHEBI:83421"/>
        <dbReference type="EC" id="3.1.3.16"/>
    </reaction>
</comment>
<keyword evidence="3 12" id="KW-0479">Metal-binding</keyword>
<evidence type="ECO:0000256" key="8">
    <source>
        <dbReference type="ARBA" id="ARBA00023242"/>
    </source>
</evidence>
<gene>
    <name evidence="15" type="ORF">CUNI_LOCUS6816</name>
</gene>
<evidence type="ECO:0000256" key="2">
    <source>
        <dbReference type="ARBA" id="ARBA00005676"/>
    </source>
</evidence>
<evidence type="ECO:0000313" key="16">
    <source>
        <dbReference type="Proteomes" id="UP000678393"/>
    </source>
</evidence>
<dbReference type="EC" id="3.1.3.16" evidence="12"/>
<evidence type="ECO:0000256" key="9">
    <source>
        <dbReference type="ARBA" id="ARBA00047761"/>
    </source>
</evidence>
<dbReference type="GO" id="GO:0005634">
    <property type="term" value="C:nucleus"/>
    <property type="evidence" value="ECO:0007669"/>
    <property type="project" value="UniProtKB-SubCell"/>
</dbReference>
<dbReference type="PANTHER" id="PTHR14732:SF0">
    <property type="entry name" value="RNA POLYMERASE II SUBUNIT B1 CTD PHOSPHATASE RPAP2-RELATED"/>
    <property type="match status" value="1"/>
</dbReference>
<dbReference type="Gene3D" id="1.25.40.820">
    <property type="match status" value="1"/>
</dbReference>
<dbReference type="EMBL" id="CAJHNH020001051">
    <property type="protein sequence ID" value="CAG5121258.1"/>
    <property type="molecule type" value="Genomic_DNA"/>
</dbReference>
<keyword evidence="5 12" id="KW-0378">Hydrolase</keyword>
<evidence type="ECO:0000256" key="11">
    <source>
        <dbReference type="PROSITE-ProRule" id="PRU00812"/>
    </source>
</evidence>
<evidence type="ECO:0000313" key="15">
    <source>
        <dbReference type="EMBL" id="CAG5121258.1"/>
    </source>
</evidence>
<keyword evidence="8 12" id="KW-0539">Nucleus</keyword>
<dbReference type="PANTHER" id="PTHR14732">
    <property type="entry name" value="RNA POLYMERASE II SUBUNIT B1 CTD PHOSPHATASE RPAP2-RELATED"/>
    <property type="match status" value="1"/>
</dbReference>
<dbReference type="GO" id="GO:0043175">
    <property type="term" value="F:RNA polymerase core enzyme binding"/>
    <property type="evidence" value="ECO:0007669"/>
    <property type="project" value="UniProtKB-UniRule"/>
</dbReference>
<keyword evidence="6 12" id="KW-0862">Zinc</keyword>
<evidence type="ECO:0000256" key="13">
    <source>
        <dbReference type="SAM" id="MobiDB-lite"/>
    </source>
</evidence>
<dbReference type="InterPro" id="IPR039693">
    <property type="entry name" value="Rtr1/RPAP2"/>
</dbReference>
<comment type="caution">
    <text evidence="15">The sequence shown here is derived from an EMBL/GenBank/DDBJ whole genome shotgun (WGS) entry which is preliminary data.</text>
</comment>
<feature type="compositionally biased region" description="Basic and acidic residues" evidence="13">
    <location>
        <begin position="226"/>
        <end position="246"/>
    </location>
</feature>
<accession>A0A8S3YYG0</accession>
<feature type="region of interest" description="Disordered" evidence="13">
    <location>
        <begin position="412"/>
        <end position="444"/>
    </location>
</feature>
<evidence type="ECO:0000256" key="7">
    <source>
        <dbReference type="ARBA" id="ARBA00022912"/>
    </source>
</evidence>
<keyword evidence="7 12" id="KW-0904">Protein phosphatase</keyword>
<feature type="region of interest" description="Disordered" evidence="13">
    <location>
        <begin position="226"/>
        <end position="262"/>
    </location>
</feature>
<comment type="similarity">
    <text evidence="2 11 12">Belongs to the RPAP2 family.</text>
</comment>
<comment type="subcellular location">
    <subcellularLocation>
        <location evidence="1 12">Nucleus</location>
    </subcellularLocation>
</comment>
<feature type="domain" description="RTR1-type" evidence="14">
    <location>
        <begin position="44"/>
        <end position="127"/>
    </location>
</feature>
<dbReference type="GO" id="GO:0005737">
    <property type="term" value="C:cytoplasm"/>
    <property type="evidence" value="ECO:0007669"/>
    <property type="project" value="TreeGrafter"/>
</dbReference>
<dbReference type="Proteomes" id="UP000678393">
    <property type="component" value="Unassembled WGS sequence"/>
</dbReference>
<dbReference type="Pfam" id="PF04181">
    <property type="entry name" value="RPAP2_Rtr1"/>
    <property type="match status" value="1"/>
</dbReference>
<evidence type="ECO:0000256" key="4">
    <source>
        <dbReference type="ARBA" id="ARBA00022771"/>
    </source>
</evidence>
<organism evidence="15 16">
    <name type="scientific">Candidula unifasciata</name>
    <dbReference type="NCBI Taxonomy" id="100452"/>
    <lineage>
        <taxon>Eukaryota</taxon>
        <taxon>Metazoa</taxon>
        <taxon>Spiralia</taxon>
        <taxon>Lophotrochozoa</taxon>
        <taxon>Mollusca</taxon>
        <taxon>Gastropoda</taxon>
        <taxon>Heterobranchia</taxon>
        <taxon>Euthyneura</taxon>
        <taxon>Panpulmonata</taxon>
        <taxon>Eupulmonata</taxon>
        <taxon>Stylommatophora</taxon>
        <taxon>Helicina</taxon>
        <taxon>Helicoidea</taxon>
        <taxon>Geomitridae</taxon>
        <taxon>Candidula</taxon>
    </lineage>
</organism>
<feature type="compositionally biased region" description="Basic residues" evidence="13">
    <location>
        <begin position="426"/>
        <end position="441"/>
    </location>
</feature>
<evidence type="ECO:0000256" key="12">
    <source>
        <dbReference type="RuleBase" id="RU367080"/>
    </source>
</evidence>
<evidence type="ECO:0000256" key="3">
    <source>
        <dbReference type="ARBA" id="ARBA00022723"/>
    </source>
</evidence>
<sequence length="681" mass="76692">MTKNMENLKKFETTVRSRVECEERAFHIVNNLIDGKVDGPYLIKCGQMISREHYTDVVEERAISYLCGYPLCDNALTNIPKKQYHISTSTNKVYDISERKNFCSNQCLKASKHFCNQIPESPLWTRAKEAPADIKLLPHTEISGMVGNEVVGTLPQKLLEKEIKKLEELEIRSPSVKKERQPPEKKNIQTATLYKTVHATDKDVRNKHEEIVDSKLLKHNVNDFKDEKNEESLEESKSEELVDRNATKHSFTDFQEGKPTELEGTVECEASVNKDIISQNSNTDGQLEEVTIPNLKGHLKPKQDVSCVIYSSNVTVNLDCENVNKDRRFDHGNEQTTKIDYLMKLLSKRKNVLSGMIDDITVVSDGSSQPNGGILPSTENMNVISSAEATLEQTSDQPPPVKNLLQANGNQVDLNQNSSKNSSAKASHRNLKSSSKKKKLPKSPLERLGDVIKTWITPETTAYIHSSTGSNSENSMSFSDPRIQRGYANLCQRLDSQQKDFEDLIDGTEDVADKSGKSLKSTPDYAALKKESEEFQLKVMEFITGRKPETVQKEDSEDTDPVYIPTVDAFDQQQIRTKIVLDRLDKFLPDLLPPLRLSVQDVSSLVRELVYTFRFEKDNIIFKPSEWILVAIFILKMLGKKNKSIAASFAGDSAVRHFNILFKGIGATAADLDVVTEDILS</sequence>
<protein>
    <recommendedName>
        <fullName evidence="12">RNA polymerase II subunit B1 CTD phosphatase RPAP2 homolog</fullName>
        <ecNumber evidence="12">3.1.3.16</ecNumber>
    </recommendedName>
</protein>
<dbReference type="AlphaFoldDB" id="A0A8S3YYG0"/>